<dbReference type="EMBL" id="JALLPJ020000334">
    <property type="protein sequence ID" value="KAL3795090.1"/>
    <property type="molecule type" value="Genomic_DNA"/>
</dbReference>
<proteinExistence type="predicted"/>
<dbReference type="Proteomes" id="UP001530400">
    <property type="component" value="Unassembled WGS sequence"/>
</dbReference>
<dbReference type="InterPro" id="IPR036291">
    <property type="entry name" value="NAD(P)-bd_dom_sf"/>
</dbReference>
<dbReference type="AlphaFoldDB" id="A0ABD3QAD1"/>
<sequence length="360" mass="40349">MTTTAQRQPKILITGASGMLGRALHRQLLGTIYYNVKGLGFSRNFVQPPRGLPHRPLYRVNLHKLDLLDHEATSAFLQEYSPDIIVHCAAERFPDAFEHSLEASFDLNVNSTRHLSNECVRLAKEYESASRKGPFLIYISTSYVFDGGVTSNVYPPYKPDSKAMPINNYGNSKWLGECAVRDILNKDESNGRGVIVRVPLLYGEDCADLNESPALEMMKVHLPSRDGFAPERQKIDDWALRFPTSVEDVSKVLKLMIEELVKDPSETKMHAGTYHVASPHGCTKFELLQLQSKLLGIPKGLLEKRVVGNKEGPPASSAPRPQCTQLDCFDTWAALSHEYEFSSLEDGMKRALHGFPERFS</sequence>
<gene>
    <name evidence="2" type="ORF">ACHAWO_009253</name>
</gene>
<dbReference type="CDD" id="cd05254">
    <property type="entry name" value="dTDP_HR_like_SDR_e"/>
    <property type="match status" value="1"/>
</dbReference>
<keyword evidence="3" id="KW-1185">Reference proteome</keyword>
<feature type="domain" description="RmlD-like substrate binding" evidence="1">
    <location>
        <begin position="10"/>
        <end position="332"/>
    </location>
</feature>
<name>A0ABD3QAD1_9STRA</name>
<dbReference type="PANTHER" id="PTHR10491:SF4">
    <property type="entry name" value="METHIONINE ADENOSYLTRANSFERASE 2 SUBUNIT BETA"/>
    <property type="match status" value="1"/>
</dbReference>
<organism evidence="2 3">
    <name type="scientific">Cyclotella atomus</name>
    <dbReference type="NCBI Taxonomy" id="382360"/>
    <lineage>
        <taxon>Eukaryota</taxon>
        <taxon>Sar</taxon>
        <taxon>Stramenopiles</taxon>
        <taxon>Ochrophyta</taxon>
        <taxon>Bacillariophyta</taxon>
        <taxon>Coscinodiscophyceae</taxon>
        <taxon>Thalassiosirophycidae</taxon>
        <taxon>Stephanodiscales</taxon>
        <taxon>Stephanodiscaceae</taxon>
        <taxon>Cyclotella</taxon>
    </lineage>
</organism>
<dbReference type="InterPro" id="IPR005913">
    <property type="entry name" value="dTDP_dehydrorham_reduct"/>
</dbReference>
<protein>
    <recommendedName>
        <fullName evidence="1">RmlD-like substrate binding domain-containing protein</fullName>
    </recommendedName>
</protein>
<dbReference type="Gene3D" id="3.40.50.720">
    <property type="entry name" value="NAD(P)-binding Rossmann-like Domain"/>
    <property type="match status" value="1"/>
</dbReference>
<dbReference type="PANTHER" id="PTHR10491">
    <property type="entry name" value="DTDP-4-DEHYDRORHAMNOSE REDUCTASE"/>
    <property type="match status" value="1"/>
</dbReference>
<dbReference type="SUPFAM" id="SSF51735">
    <property type="entry name" value="NAD(P)-binding Rossmann-fold domains"/>
    <property type="match status" value="1"/>
</dbReference>
<evidence type="ECO:0000259" key="1">
    <source>
        <dbReference type="Pfam" id="PF04321"/>
    </source>
</evidence>
<evidence type="ECO:0000313" key="2">
    <source>
        <dbReference type="EMBL" id="KAL3795090.1"/>
    </source>
</evidence>
<reference evidence="2 3" key="1">
    <citation type="submission" date="2024-10" db="EMBL/GenBank/DDBJ databases">
        <title>Updated reference genomes for cyclostephanoid diatoms.</title>
        <authorList>
            <person name="Roberts W.R."/>
            <person name="Alverson A.J."/>
        </authorList>
    </citation>
    <scope>NUCLEOTIDE SEQUENCE [LARGE SCALE GENOMIC DNA]</scope>
    <source>
        <strain evidence="2 3">AJA010-31</strain>
    </source>
</reference>
<dbReference type="Pfam" id="PF04321">
    <property type="entry name" value="RmlD_sub_bind"/>
    <property type="match status" value="1"/>
</dbReference>
<evidence type="ECO:0000313" key="3">
    <source>
        <dbReference type="Proteomes" id="UP001530400"/>
    </source>
</evidence>
<dbReference type="InterPro" id="IPR029903">
    <property type="entry name" value="RmlD-like-bd"/>
</dbReference>
<accession>A0ABD3QAD1</accession>
<comment type="caution">
    <text evidence="2">The sequence shown here is derived from an EMBL/GenBank/DDBJ whole genome shotgun (WGS) entry which is preliminary data.</text>
</comment>